<protein>
    <submittedName>
        <fullName evidence="1">Uncharacterized protein</fullName>
    </submittedName>
</protein>
<organism evidence="1">
    <name type="scientific">marine sediment metagenome</name>
    <dbReference type="NCBI Taxonomy" id="412755"/>
    <lineage>
        <taxon>unclassified sequences</taxon>
        <taxon>metagenomes</taxon>
        <taxon>ecological metagenomes</taxon>
    </lineage>
</organism>
<comment type="caution">
    <text evidence="1">The sequence shown here is derived from an EMBL/GenBank/DDBJ whole genome shotgun (WGS) entry which is preliminary data.</text>
</comment>
<evidence type="ECO:0000313" key="1">
    <source>
        <dbReference type="EMBL" id="KKK76863.1"/>
    </source>
</evidence>
<gene>
    <name evidence="1" type="ORF">LCGC14_2859360</name>
</gene>
<reference evidence="1" key="1">
    <citation type="journal article" date="2015" name="Nature">
        <title>Complex archaea that bridge the gap between prokaryotes and eukaryotes.</title>
        <authorList>
            <person name="Spang A."/>
            <person name="Saw J.H."/>
            <person name="Jorgensen S.L."/>
            <person name="Zaremba-Niedzwiedzka K."/>
            <person name="Martijn J."/>
            <person name="Lind A.E."/>
            <person name="van Eijk R."/>
            <person name="Schleper C."/>
            <person name="Guy L."/>
            <person name="Ettema T.J."/>
        </authorList>
    </citation>
    <scope>NUCLEOTIDE SEQUENCE</scope>
</reference>
<dbReference type="AlphaFoldDB" id="A0A0F8Y6G1"/>
<dbReference type="EMBL" id="LAZR01055221">
    <property type="protein sequence ID" value="KKK76863.1"/>
    <property type="molecule type" value="Genomic_DNA"/>
</dbReference>
<sequence length="89" mass="10284">MTNKAIYSIQDKRNSMLIKHVWDGDTNLFLSWTPSTEDAARWCGDCKQQAYDGLPPNLRQHCMIVDNNPPYDGWEYLCRTCGQEVEVIS</sequence>
<proteinExistence type="predicted"/>
<accession>A0A0F8Y6G1</accession>
<name>A0A0F8Y6G1_9ZZZZ</name>